<dbReference type="SUPFAM" id="SSF50475">
    <property type="entry name" value="FMN-binding split barrel"/>
    <property type="match status" value="1"/>
</dbReference>
<dbReference type="Proteomes" id="UP001217083">
    <property type="component" value="Unassembled WGS sequence"/>
</dbReference>
<dbReference type="PANTHER" id="PTHR33798">
    <property type="entry name" value="FLAVOPROTEIN OXYGENASE"/>
    <property type="match status" value="1"/>
</dbReference>
<dbReference type="RefSeq" id="WP_275649518.1">
    <property type="nucleotide sequence ID" value="NZ_JARFVA010000003.1"/>
</dbReference>
<dbReference type="Gene3D" id="2.30.110.10">
    <property type="entry name" value="Electron Transport, Fmn-binding Protein, Chain A"/>
    <property type="match status" value="1"/>
</dbReference>
<keyword evidence="2" id="KW-0285">Flavoprotein</keyword>
<evidence type="ECO:0000256" key="1">
    <source>
        <dbReference type="ARBA" id="ARBA00001917"/>
    </source>
</evidence>
<evidence type="ECO:0000313" key="6">
    <source>
        <dbReference type="EMBL" id="MDF0707540.1"/>
    </source>
</evidence>
<gene>
    <name evidence="6" type="ORF">PY091_09955</name>
</gene>
<proteinExistence type="inferred from homology"/>
<dbReference type="InterPro" id="IPR012349">
    <property type="entry name" value="Split_barrel_FMN-bd"/>
</dbReference>
<dbReference type="InterPro" id="IPR002563">
    <property type="entry name" value="Flavin_Rdtase-like_dom"/>
</dbReference>
<evidence type="ECO:0000256" key="2">
    <source>
        <dbReference type="ARBA" id="ARBA00022630"/>
    </source>
</evidence>
<feature type="domain" description="Flavin reductase like" evidence="5">
    <location>
        <begin position="23"/>
        <end position="176"/>
    </location>
</feature>
<accession>A0ABT5XP13</accession>
<protein>
    <submittedName>
        <fullName evidence="6">Flavin reductase family protein</fullName>
    </submittedName>
</protein>
<organism evidence="6 7">
    <name type="scientific">Flagellimonas okinawensis</name>
    <dbReference type="NCBI Taxonomy" id="3031324"/>
    <lineage>
        <taxon>Bacteria</taxon>
        <taxon>Pseudomonadati</taxon>
        <taxon>Bacteroidota</taxon>
        <taxon>Flavobacteriia</taxon>
        <taxon>Flavobacteriales</taxon>
        <taxon>Flavobacteriaceae</taxon>
        <taxon>Flagellimonas</taxon>
    </lineage>
</organism>
<evidence type="ECO:0000256" key="3">
    <source>
        <dbReference type="ARBA" id="ARBA00022643"/>
    </source>
</evidence>
<dbReference type="PANTHER" id="PTHR33798:SF5">
    <property type="entry name" value="FLAVIN REDUCTASE LIKE DOMAIN-CONTAINING PROTEIN"/>
    <property type="match status" value="1"/>
</dbReference>
<dbReference type="Pfam" id="PF01613">
    <property type="entry name" value="Flavin_Reduct"/>
    <property type="match status" value="1"/>
</dbReference>
<sequence>MIKTLDPTTIPQPELYSILSTAVAPRPICFASTVDSEGNVNLSPYSFFNVFSSNPPVMVFSPTRSGRDNSLKHTHQNVVEVPEVVINVVNHQMAEQMSLSSTAYDKGVNEFVKAGFTQVPSLKVKPPRVGEAPVSFECRVLEVVELGQIPGAGNLIIAQVDMIHINDEYLTDDVLDTEKLDLVGRMGGNWYIRAIKESLFEIPKPIRTHGIGVDALPQGIRESDVLTGNNLGRLGNLEQLPSSEDIKTIVETVGVQDNTKTELHTLAKQVLEDGDTEKAMALLLYGESL</sequence>
<comment type="similarity">
    <text evidence="4">Belongs to the flavoredoxin family.</text>
</comment>
<dbReference type="EMBL" id="JARFVA010000003">
    <property type="protein sequence ID" value="MDF0707540.1"/>
    <property type="molecule type" value="Genomic_DNA"/>
</dbReference>
<name>A0ABT5XP13_9FLAO</name>
<comment type="cofactor">
    <cofactor evidence="1">
        <name>FMN</name>
        <dbReference type="ChEBI" id="CHEBI:58210"/>
    </cofactor>
</comment>
<dbReference type="SMART" id="SM00903">
    <property type="entry name" value="Flavin_Reduct"/>
    <property type="match status" value="1"/>
</dbReference>
<keyword evidence="7" id="KW-1185">Reference proteome</keyword>
<evidence type="ECO:0000259" key="5">
    <source>
        <dbReference type="SMART" id="SM00903"/>
    </source>
</evidence>
<evidence type="ECO:0000256" key="4">
    <source>
        <dbReference type="ARBA" id="ARBA00038054"/>
    </source>
</evidence>
<comment type="caution">
    <text evidence="6">The sequence shown here is derived from an EMBL/GenBank/DDBJ whole genome shotgun (WGS) entry which is preliminary data.</text>
</comment>
<evidence type="ECO:0000313" key="7">
    <source>
        <dbReference type="Proteomes" id="UP001217083"/>
    </source>
</evidence>
<reference evidence="6 7" key="1">
    <citation type="submission" date="2023-03" db="EMBL/GenBank/DDBJ databases">
        <title>Muricauda XX sp. nov. and Muricauda XXX sp. nov., two novel species isolated from Okinawa Trough.</title>
        <authorList>
            <person name="Cao W."/>
            <person name="Deng X."/>
        </authorList>
    </citation>
    <scope>NUCLEOTIDE SEQUENCE [LARGE SCALE GENOMIC DNA]</scope>
    <source>
        <strain evidence="6 7">81s02</strain>
    </source>
</reference>
<keyword evidence="3" id="KW-0288">FMN</keyword>